<dbReference type="Pfam" id="PF00076">
    <property type="entry name" value="RRM_1"/>
    <property type="match status" value="1"/>
</dbReference>
<dbReference type="SMART" id="SM00360">
    <property type="entry name" value="RRM"/>
    <property type="match status" value="1"/>
</dbReference>
<dbReference type="PROSITE" id="PS50102">
    <property type="entry name" value="RRM"/>
    <property type="match status" value="1"/>
</dbReference>
<reference evidence="3 4" key="1">
    <citation type="journal article" date="2021" name="bioRxiv">
        <title>Chromosome-scale and haplotype-resolved genome assembly of a tetraploid potato cultivar.</title>
        <authorList>
            <person name="Sun H."/>
            <person name="Jiao W.-B."/>
            <person name="Krause K."/>
            <person name="Campoy J.A."/>
            <person name="Goel M."/>
            <person name="Folz-Donahue K."/>
            <person name="Kukat C."/>
            <person name="Huettel B."/>
            <person name="Schneeberger K."/>
        </authorList>
    </citation>
    <scope>NUCLEOTIDE SEQUENCE [LARGE SCALE GENOMIC DNA]</scope>
    <source>
        <strain evidence="3">SolTubOtavaFocal</strain>
        <tissue evidence="3">Leaves</tissue>
    </source>
</reference>
<evidence type="ECO:0000256" key="1">
    <source>
        <dbReference type="PROSITE-ProRule" id="PRU00176"/>
    </source>
</evidence>
<evidence type="ECO:0000313" key="3">
    <source>
        <dbReference type="EMBL" id="KAH0778076.1"/>
    </source>
</evidence>
<dbReference type="InterPro" id="IPR035979">
    <property type="entry name" value="RBD_domain_sf"/>
</dbReference>
<dbReference type="EMBL" id="JAIVGD010000003">
    <property type="protein sequence ID" value="KAH0778076.1"/>
    <property type="molecule type" value="Genomic_DNA"/>
</dbReference>
<accession>A0ABQ7WBC4</accession>
<dbReference type="PANTHER" id="PTHR32343">
    <property type="entry name" value="SERINE/ARGININE-RICH SPLICING FACTOR"/>
    <property type="match status" value="1"/>
</dbReference>
<dbReference type="InterPro" id="IPR012677">
    <property type="entry name" value="Nucleotide-bd_a/b_plait_sf"/>
</dbReference>
<dbReference type="Proteomes" id="UP000826656">
    <property type="component" value="Unassembled WGS sequence"/>
</dbReference>
<sequence length="513" mass="59231">MEGGKECKSLFCLESRVYWKQPLYLTFEVDVRFAYTLPSSEWVGMHWVFQCIGSEKENNIRFICLHLETKNYYGLCNSMDTRYRFHNQNTVNYEKMDADTNNRTPYVVIEGETLYSIEEVRKTKFILEKARGIPPHCCVPLIARLIGDIENACYYGLTFLYPNIAWRPQPSVPVLELKNNGYGYGNRRMNTQTGTAQREDVISRTVYVYDIDHQVTEEQLTALFRSCGQVFDYHIYGDANSELRFASIEFAEKEDASSALSLAGTTLGFYPVRVLPSRTVIGQDNPTVLPRVTQADVKLFFESFCGQFYRLGLRGDYHHSTRIAFVEFIMGSQYCSNIYGILRRHLNLEAYLDRLHAQLILPLWHKFVVYSDDWKQDPEFLDNLIDSRIGGGTAYVYSCRSDKQHLLRLDQGEYALKVKIKAIEEELYYLELLLHKSFIDLCGYGIWCEGIRMTPTKAFLVFPLMKKGSLFSNIEGTFFWWTSSVGNLHFVFLLFSNPSSSYSSAWTKGSTSG</sequence>
<keyword evidence="4" id="KW-1185">Reference proteome</keyword>
<gene>
    <name evidence="3" type="ORF">KY290_009487</name>
</gene>
<evidence type="ECO:0000259" key="2">
    <source>
        <dbReference type="PROSITE" id="PS50102"/>
    </source>
</evidence>
<dbReference type="SUPFAM" id="SSF54928">
    <property type="entry name" value="RNA-binding domain, RBD"/>
    <property type="match status" value="1"/>
</dbReference>
<name>A0ABQ7WBC4_SOLTU</name>
<dbReference type="PANTHER" id="PTHR32343:SF59">
    <property type="entry name" value="POLYADENYLATE-BINDING PROTEIN-INTERACTING PROTEIN 12-LIKE ISOFORM X1"/>
    <property type="match status" value="1"/>
</dbReference>
<dbReference type="Gene3D" id="3.30.70.330">
    <property type="match status" value="1"/>
</dbReference>
<feature type="domain" description="RRM" evidence="2">
    <location>
        <begin position="204"/>
        <end position="279"/>
    </location>
</feature>
<evidence type="ECO:0000313" key="4">
    <source>
        <dbReference type="Proteomes" id="UP000826656"/>
    </source>
</evidence>
<keyword evidence="1" id="KW-0694">RNA-binding</keyword>
<protein>
    <recommendedName>
        <fullName evidence="2">RRM domain-containing protein</fullName>
    </recommendedName>
</protein>
<proteinExistence type="predicted"/>
<comment type="caution">
    <text evidence="3">The sequence shown here is derived from an EMBL/GenBank/DDBJ whole genome shotgun (WGS) entry which is preliminary data.</text>
</comment>
<organism evidence="3 4">
    <name type="scientific">Solanum tuberosum</name>
    <name type="common">Potato</name>
    <dbReference type="NCBI Taxonomy" id="4113"/>
    <lineage>
        <taxon>Eukaryota</taxon>
        <taxon>Viridiplantae</taxon>
        <taxon>Streptophyta</taxon>
        <taxon>Embryophyta</taxon>
        <taxon>Tracheophyta</taxon>
        <taxon>Spermatophyta</taxon>
        <taxon>Magnoliopsida</taxon>
        <taxon>eudicotyledons</taxon>
        <taxon>Gunneridae</taxon>
        <taxon>Pentapetalae</taxon>
        <taxon>asterids</taxon>
        <taxon>lamiids</taxon>
        <taxon>Solanales</taxon>
        <taxon>Solanaceae</taxon>
        <taxon>Solanoideae</taxon>
        <taxon>Solaneae</taxon>
        <taxon>Solanum</taxon>
    </lineage>
</organism>
<dbReference type="InterPro" id="IPR000504">
    <property type="entry name" value="RRM_dom"/>
</dbReference>